<evidence type="ECO:0000313" key="5">
    <source>
        <dbReference type="Proteomes" id="UP000297700"/>
    </source>
</evidence>
<dbReference type="SUPFAM" id="SSF51126">
    <property type="entry name" value="Pectin lyase-like"/>
    <property type="match status" value="1"/>
</dbReference>
<proteinExistence type="predicted"/>
<dbReference type="InterPro" id="IPR041498">
    <property type="entry name" value="Big_6"/>
</dbReference>
<dbReference type="NCBIfam" id="NF033510">
    <property type="entry name" value="Ca_tandemer"/>
    <property type="match status" value="4"/>
</dbReference>
<dbReference type="Pfam" id="PF17936">
    <property type="entry name" value="Big_6"/>
    <property type="match status" value="1"/>
</dbReference>
<evidence type="ECO:0000259" key="3">
    <source>
        <dbReference type="Pfam" id="PF19077"/>
    </source>
</evidence>
<comment type="caution">
    <text evidence="4">The sequence shown here is derived from an EMBL/GenBank/DDBJ whole genome shotgun (WGS) entry which is preliminary data.</text>
</comment>
<gene>
    <name evidence="4" type="ORF">E4K64_09610</name>
</gene>
<feature type="domain" description="Bacterial Ig-like" evidence="3">
    <location>
        <begin position="446"/>
        <end position="517"/>
    </location>
</feature>
<dbReference type="Proteomes" id="UP000297700">
    <property type="component" value="Unassembled WGS sequence"/>
</dbReference>
<feature type="domain" description="Bacterial Ig-like" evidence="3">
    <location>
        <begin position="348"/>
        <end position="436"/>
    </location>
</feature>
<dbReference type="Pfam" id="PF19077">
    <property type="entry name" value="Big_13"/>
    <property type="match status" value="3"/>
</dbReference>
<feature type="region of interest" description="Disordered" evidence="1">
    <location>
        <begin position="522"/>
        <end position="576"/>
    </location>
</feature>
<evidence type="ECO:0000313" key="4">
    <source>
        <dbReference type="EMBL" id="TFV78061.1"/>
    </source>
</evidence>
<name>A0A4Y9PCA1_9BRAD</name>
<organism evidence="4 5">
    <name type="scientific">Bradyrhizobium frederickii</name>
    <dbReference type="NCBI Taxonomy" id="2560054"/>
    <lineage>
        <taxon>Bacteria</taxon>
        <taxon>Pseudomonadati</taxon>
        <taxon>Pseudomonadota</taxon>
        <taxon>Alphaproteobacteria</taxon>
        <taxon>Hyphomicrobiales</taxon>
        <taxon>Nitrobacteraceae</taxon>
        <taxon>Bradyrhizobium</taxon>
    </lineage>
</organism>
<dbReference type="InterPro" id="IPR011050">
    <property type="entry name" value="Pectin_lyase_fold/virulence"/>
</dbReference>
<accession>A0A4Y9PCA1</accession>
<dbReference type="SUPFAM" id="SSF51120">
    <property type="entry name" value="beta-Roll"/>
    <property type="match status" value="1"/>
</dbReference>
<dbReference type="InterPro" id="IPR013783">
    <property type="entry name" value="Ig-like_fold"/>
</dbReference>
<feature type="compositionally biased region" description="Gly residues" evidence="1">
    <location>
        <begin position="530"/>
        <end position="566"/>
    </location>
</feature>
<feature type="region of interest" description="Disordered" evidence="1">
    <location>
        <begin position="322"/>
        <end position="345"/>
    </location>
</feature>
<dbReference type="EMBL" id="SPQS01000004">
    <property type="protein sequence ID" value="TFV78061.1"/>
    <property type="molecule type" value="Genomic_DNA"/>
</dbReference>
<reference evidence="4 5" key="1">
    <citation type="submission" date="2019-03" db="EMBL/GenBank/DDBJ databases">
        <title>Bradyrhizobium strains diversity.</title>
        <authorList>
            <person name="Urquiaga M.C.O."/>
            <person name="Hungria M."/>
            <person name="Delamuta J.R.M."/>
            <person name="Klepa M.S."/>
        </authorList>
    </citation>
    <scope>NUCLEOTIDE SEQUENCE [LARGE SCALE GENOMIC DNA]</scope>
    <source>
        <strain evidence="4 5">CNPSo 3426</strain>
    </source>
</reference>
<evidence type="ECO:0000259" key="2">
    <source>
        <dbReference type="Pfam" id="PF17936"/>
    </source>
</evidence>
<dbReference type="Gene3D" id="2.60.40.10">
    <property type="entry name" value="Immunoglobulins"/>
    <property type="match status" value="5"/>
</dbReference>
<dbReference type="InterPro" id="IPR044016">
    <property type="entry name" value="Big_13"/>
</dbReference>
<evidence type="ECO:0000256" key="1">
    <source>
        <dbReference type="SAM" id="MobiDB-lite"/>
    </source>
</evidence>
<dbReference type="AlphaFoldDB" id="A0A4Y9PCA1"/>
<protein>
    <submittedName>
        <fullName evidence="4">Ig-like domain repeat protein</fullName>
    </submittedName>
</protein>
<sequence length="945" mass="94683">MRMDIKSGEQVMAVNDGSANAPVGSAQLSSLLDTYGANRPAWNVAGVDYHVGVPTGLTLKDPATISMAGVSVDAAQKSITVTGSNVTLDGYDFGGWAVVTTAANTTLTNSNFNGLNPSGPQDAVITGSSSSSNLHITNCTIDGLSGGGHAEFLVEMEGPGLTIEYSWLKNSNSDLIGRHGQDGGDITIQYNLLQQAGMGGAGTHGDYLQVYGPTIDSTHILYNTAVQDGGTTQGFIADNTKSGEFAGNTLIGSVSYWMSVSGPGTDAANLSGAFSTHDNYFDVTKAFGFNYPAAGPDDSYSQTSFVHNVNMVTGEVEQDANAPAYTGPTYTAPSSPAPSAPAAPVVSSFSTDSGVAGDGITNDSTLELKGTAAAGSTVKIYDGSTQIGTATATSTGSWDYITQVLTDAKHTLTATATNSSGQTSAASAAVAVTVDTKAPAAPTIASDTVNATNQVVMSGTAEANSAIKVFDGTTQVGTATTNSSGAWSVTTSALSAGSHALTAKATDVAGNVSAASTAVDPVIGTTTSGTGTGTGTSGTSGTGTSGTGTSGTGTSGTGTSGTGTSGTGTTAPAAPKIASFSTDSGVAGDHITSDKTLTLAGTAAANSTVKVFDGSTQLGIATADANGAWHYSTAGLLDGKHSLTATDTVSGVTSKASTALDVTVDTTAPDAPVLLSDPTTHNRATVSGTAEAGSSIKLYEGTTLLGTTTVGSDGDWSVTTPNLKHGSHTFTATATDAAGNTSALSQPIDPPIGSHGPKEGSSTVEVTNVRPHWDYTATIKGIADPNSEIRLSDGTASVGSVTAGADGKWSFHTSDLSGKTHAFTAEQVDTTGQVVGTSSGEAIIGSGHRDTLTSTAGNDVMVGKRGADTFEFASNFGHDVIKDFAARGPAHDTIEFSKSVFDSFASVLSHAAQSGHDVVIATGSDTLTLKNTQLDKLNSHDFHFA</sequence>
<dbReference type="InterPro" id="IPR011049">
    <property type="entry name" value="Serralysin-like_metalloprot_C"/>
</dbReference>
<feature type="domain" description="Bacterial Ig-like" evidence="3">
    <location>
        <begin position="579"/>
        <end position="666"/>
    </location>
</feature>
<feature type="domain" description="Bacterial Ig" evidence="2">
    <location>
        <begin position="668"/>
        <end position="743"/>
    </location>
</feature>